<dbReference type="GO" id="GO:0060271">
    <property type="term" value="P:cilium assembly"/>
    <property type="evidence" value="ECO:0007669"/>
    <property type="project" value="TreeGrafter"/>
</dbReference>
<evidence type="ECO:0000313" key="4">
    <source>
        <dbReference type="WBParaSite" id="OFLC_0000788601-mRNA-1"/>
    </source>
</evidence>
<feature type="domain" description="Dynein heavy chain ATP-binding dynein motor region" evidence="1">
    <location>
        <begin position="1"/>
        <end position="69"/>
    </location>
</feature>
<dbReference type="GO" id="GO:0035721">
    <property type="term" value="P:intraciliary retrograde transport"/>
    <property type="evidence" value="ECO:0007669"/>
    <property type="project" value="TreeGrafter"/>
</dbReference>
<dbReference type="PANTHER" id="PTHR10676:SF352">
    <property type="entry name" value="CYTOPLASMIC DYNEIN 2 HEAVY CHAIN 1"/>
    <property type="match status" value="1"/>
</dbReference>
<evidence type="ECO:0000259" key="1">
    <source>
        <dbReference type="Pfam" id="PF12781"/>
    </source>
</evidence>
<dbReference type="GO" id="GO:0051959">
    <property type="term" value="F:dynein light intermediate chain binding"/>
    <property type="evidence" value="ECO:0007669"/>
    <property type="project" value="InterPro"/>
</dbReference>
<reference evidence="4" key="1">
    <citation type="submission" date="2016-06" db="UniProtKB">
        <authorList>
            <consortium name="WormBaseParasite"/>
        </authorList>
    </citation>
    <scope>IDENTIFICATION</scope>
</reference>
<dbReference type="Gene3D" id="1.20.920.20">
    <property type="match status" value="1"/>
</dbReference>
<evidence type="ECO:0000313" key="2">
    <source>
        <dbReference type="EMBL" id="VDO52988.1"/>
    </source>
</evidence>
<dbReference type="GO" id="GO:0060294">
    <property type="term" value="P:cilium movement involved in cell motility"/>
    <property type="evidence" value="ECO:0007669"/>
    <property type="project" value="TreeGrafter"/>
</dbReference>
<evidence type="ECO:0000313" key="3">
    <source>
        <dbReference type="Proteomes" id="UP000267606"/>
    </source>
</evidence>
<reference evidence="2 3" key="2">
    <citation type="submission" date="2018-11" db="EMBL/GenBank/DDBJ databases">
        <authorList>
            <consortium name="Pathogen Informatics"/>
        </authorList>
    </citation>
    <scope>NUCLEOTIDE SEQUENCE [LARGE SCALE GENOMIC DNA]</scope>
</reference>
<gene>
    <name evidence="2" type="ORF">OFLC_LOCUS7886</name>
</gene>
<dbReference type="GO" id="GO:0005930">
    <property type="term" value="C:axoneme"/>
    <property type="evidence" value="ECO:0007669"/>
    <property type="project" value="TreeGrafter"/>
</dbReference>
<dbReference type="GO" id="GO:0008569">
    <property type="term" value="F:minus-end-directed microtubule motor activity"/>
    <property type="evidence" value="ECO:0007669"/>
    <property type="project" value="TreeGrafter"/>
</dbReference>
<protein>
    <submittedName>
        <fullName evidence="4">AAA_9 domain-containing protein</fullName>
    </submittedName>
</protein>
<dbReference type="InterPro" id="IPR035706">
    <property type="entry name" value="AAA_9"/>
</dbReference>
<dbReference type="WBParaSite" id="OFLC_0000788601-mRNA-1">
    <property type="protein sequence ID" value="OFLC_0000788601-mRNA-1"/>
    <property type="gene ID" value="OFLC_0000788601"/>
</dbReference>
<dbReference type="GO" id="GO:0045505">
    <property type="term" value="F:dynein intermediate chain binding"/>
    <property type="evidence" value="ECO:0007669"/>
    <property type="project" value="InterPro"/>
</dbReference>
<dbReference type="GO" id="GO:0097729">
    <property type="term" value="C:9+2 motile cilium"/>
    <property type="evidence" value="ECO:0007669"/>
    <property type="project" value="TreeGrafter"/>
</dbReference>
<keyword evidence="3" id="KW-1185">Reference proteome</keyword>
<name>A0A183HK75_9BILA</name>
<dbReference type="InterPro" id="IPR026983">
    <property type="entry name" value="DHC"/>
</dbReference>
<accession>A0A183HK75</accession>
<proteinExistence type="predicted"/>
<sequence length="87" mass="9574">MLGLAIQIETPTLETRLNELTGDVEQMKIKLDGIEQSLLQTLASSEGSLLDNTDLLDSLNKSKENAETIATSLIEADKLQKQLVKVY</sequence>
<dbReference type="STRING" id="387005.A0A183HK75"/>
<dbReference type="GO" id="GO:0005868">
    <property type="term" value="C:cytoplasmic dynein complex"/>
    <property type="evidence" value="ECO:0007669"/>
    <property type="project" value="TreeGrafter"/>
</dbReference>
<dbReference type="EMBL" id="UZAJ01008536">
    <property type="protein sequence ID" value="VDO52988.1"/>
    <property type="molecule type" value="Genomic_DNA"/>
</dbReference>
<organism evidence="4">
    <name type="scientific">Onchocerca flexuosa</name>
    <dbReference type="NCBI Taxonomy" id="387005"/>
    <lineage>
        <taxon>Eukaryota</taxon>
        <taxon>Metazoa</taxon>
        <taxon>Ecdysozoa</taxon>
        <taxon>Nematoda</taxon>
        <taxon>Chromadorea</taxon>
        <taxon>Rhabditida</taxon>
        <taxon>Spirurina</taxon>
        <taxon>Spiruromorpha</taxon>
        <taxon>Filarioidea</taxon>
        <taxon>Onchocercidae</taxon>
        <taxon>Onchocerca</taxon>
    </lineage>
</organism>
<dbReference type="Proteomes" id="UP000267606">
    <property type="component" value="Unassembled WGS sequence"/>
</dbReference>
<dbReference type="Pfam" id="PF12781">
    <property type="entry name" value="AAA_9"/>
    <property type="match status" value="1"/>
</dbReference>
<dbReference type="AlphaFoldDB" id="A0A183HK75"/>
<dbReference type="PANTHER" id="PTHR10676">
    <property type="entry name" value="DYNEIN HEAVY CHAIN FAMILY PROTEIN"/>
    <property type="match status" value="1"/>
</dbReference>